<dbReference type="PROSITE" id="PS00028">
    <property type="entry name" value="ZINC_FINGER_C2H2_1"/>
    <property type="match status" value="2"/>
</dbReference>
<dbReference type="EMBL" id="KZ824677">
    <property type="protein sequence ID" value="RAK73701.1"/>
    <property type="molecule type" value="Genomic_DNA"/>
</dbReference>
<dbReference type="GeneID" id="63857182"/>
<evidence type="ECO:0000259" key="7">
    <source>
        <dbReference type="PROSITE" id="PS50157"/>
    </source>
</evidence>
<accession>A0A8G1RNE4</accession>
<evidence type="ECO:0000256" key="3">
    <source>
        <dbReference type="ARBA" id="ARBA00022771"/>
    </source>
</evidence>
<keyword evidence="4" id="KW-0862">Zinc</keyword>
<feature type="region of interest" description="Disordered" evidence="6">
    <location>
        <begin position="122"/>
        <end position="197"/>
    </location>
</feature>
<dbReference type="GO" id="GO:0008270">
    <property type="term" value="F:zinc ion binding"/>
    <property type="evidence" value="ECO:0007669"/>
    <property type="project" value="UniProtKB-KW"/>
</dbReference>
<evidence type="ECO:0000313" key="9">
    <source>
        <dbReference type="Proteomes" id="UP000249789"/>
    </source>
</evidence>
<evidence type="ECO:0000256" key="6">
    <source>
        <dbReference type="SAM" id="MobiDB-lite"/>
    </source>
</evidence>
<feature type="domain" description="C2H2-type" evidence="7">
    <location>
        <begin position="266"/>
        <end position="288"/>
    </location>
</feature>
<dbReference type="OrthoDB" id="6910977at2759"/>
<dbReference type="SMART" id="SM00355">
    <property type="entry name" value="ZnF_C2H2"/>
    <property type="match status" value="3"/>
</dbReference>
<dbReference type="AlphaFoldDB" id="A0A8G1RNE4"/>
<dbReference type="SUPFAM" id="SSF57667">
    <property type="entry name" value="beta-beta-alpha zinc fingers"/>
    <property type="match status" value="2"/>
</dbReference>
<organism evidence="8 9">
    <name type="scientific">Aspergillus fijiensis CBS 313.89</name>
    <dbReference type="NCBI Taxonomy" id="1448319"/>
    <lineage>
        <taxon>Eukaryota</taxon>
        <taxon>Fungi</taxon>
        <taxon>Dikarya</taxon>
        <taxon>Ascomycota</taxon>
        <taxon>Pezizomycotina</taxon>
        <taxon>Eurotiomycetes</taxon>
        <taxon>Eurotiomycetidae</taxon>
        <taxon>Eurotiales</taxon>
        <taxon>Aspergillaceae</taxon>
        <taxon>Aspergillus</taxon>
    </lineage>
</organism>
<dbReference type="PANTHER" id="PTHR24379:SF121">
    <property type="entry name" value="C2H2-TYPE DOMAIN-CONTAINING PROTEIN"/>
    <property type="match status" value="1"/>
</dbReference>
<gene>
    <name evidence="8" type="ORF">BO72DRAFT_230964</name>
</gene>
<evidence type="ECO:0000256" key="2">
    <source>
        <dbReference type="ARBA" id="ARBA00022737"/>
    </source>
</evidence>
<name>A0A8G1RNE4_9EURO</name>
<keyword evidence="1" id="KW-0479">Metal-binding</keyword>
<keyword evidence="2" id="KW-0677">Repeat</keyword>
<feature type="domain" description="C2H2-type" evidence="7">
    <location>
        <begin position="296"/>
        <end position="324"/>
    </location>
</feature>
<dbReference type="Proteomes" id="UP000249789">
    <property type="component" value="Unassembled WGS sequence"/>
</dbReference>
<dbReference type="RefSeq" id="XP_040797711.1">
    <property type="nucleotide sequence ID" value="XM_040939849.1"/>
</dbReference>
<proteinExistence type="predicted"/>
<dbReference type="VEuPathDB" id="FungiDB:BO72DRAFT_230964"/>
<evidence type="ECO:0000256" key="1">
    <source>
        <dbReference type="ARBA" id="ARBA00022723"/>
    </source>
</evidence>
<dbReference type="Pfam" id="PF00096">
    <property type="entry name" value="zf-C2H2"/>
    <property type="match status" value="2"/>
</dbReference>
<evidence type="ECO:0000256" key="5">
    <source>
        <dbReference type="PROSITE-ProRule" id="PRU00042"/>
    </source>
</evidence>
<dbReference type="PANTHER" id="PTHR24379">
    <property type="entry name" value="KRAB AND ZINC FINGER DOMAIN-CONTAINING"/>
    <property type="match status" value="1"/>
</dbReference>
<keyword evidence="9" id="KW-1185">Reference proteome</keyword>
<feature type="compositionally biased region" description="Low complexity" evidence="6">
    <location>
        <begin position="122"/>
        <end position="138"/>
    </location>
</feature>
<dbReference type="Gene3D" id="3.30.160.60">
    <property type="entry name" value="Classic Zinc Finger"/>
    <property type="match status" value="1"/>
</dbReference>
<keyword evidence="3 5" id="KW-0863">Zinc-finger</keyword>
<dbReference type="InterPro" id="IPR036236">
    <property type="entry name" value="Znf_C2H2_sf"/>
</dbReference>
<evidence type="ECO:0000313" key="8">
    <source>
        <dbReference type="EMBL" id="RAK73701.1"/>
    </source>
</evidence>
<reference evidence="8 9" key="1">
    <citation type="submission" date="2018-02" db="EMBL/GenBank/DDBJ databases">
        <title>The genomes of Aspergillus section Nigri reveals drivers in fungal speciation.</title>
        <authorList>
            <consortium name="DOE Joint Genome Institute"/>
            <person name="Vesth T.C."/>
            <person name="Nybo J."/>
            <person name="Theobald S."/>
            <person name="Brandl J."/>
            <person name="Frisvad J.C."/>
            <person name="Nielsen K.F."/>
            <person name="Lyhne E.K."/>
            <person name="Kogle M.E."/>
            <person name="Kuo A."/>
            <person name="Riley R."/>
            <person name="Clum A."/>
            <person name="Nolan M."/>
            <person name="Lipzen A."/>
            <person name="Salamov A."/>
            <person name="Henrissat B."/>
            <person name="Wiebenga A."/>
            <person name="De vries R.P."/>
            <person name="Grigoriev I.V."/>
            <person name="Mortensen U.H."/>
            <person name="Andersen M.R."/>
            <person name="Baker S.E."/>
        </authorList>
    </citation>
    <scope>NUCLEOTIDE SEQUENCE [LARGE SCALE GENOMIC DNA]</scope>
    <source>
        <strain evidence="8 9">CBS 313.89</strain>
    </source>
</reference>
<dbReference type="InterPro" id="IPR013087">
    <property type="entry name" value="Znf_C2H2_type"/>
</dbReference>
<sequence>MNFTPFSYSSPSPFANSASDDHSILDATSAYASSMYATSFDMQNTQQLAGLGISHFGMESTASETELYAHPEPPTLSANAWSNTTFSSENLLQPPLEYRLYSSTTIFEPLSGVMEAAPSPASFYSSHTLSSSPSYGSSTETEGHREVALDDGSSVWPRTPTSDCPNMPVDYAIKEDSHGLQGPPVHQGSASNASAAALSQMPPMPLSDTSTGLQWPPIDSRSNSAGLVSDQENALGPIPCEVISRWIEEVVRTPGEELKIPPASGLKCSVCGFRFTRRSNCREHEKRHDPKLRKSFPCDICGKTYGRNTDLRRHVQSAHVQERKHYCDQCGQYYSRQDTLNRHKLDGCPRKMRKCHAS</sequence>
<protein>
    <recommendedName>
        <fullName evidence="7">C2H2-type domain-containing protein</fullName>
    </recommendedName>
</protein>
<evidence type="ECO:0000256" key="4">
    <source>
        <dbReference type="ARBA" id="ARBA00022833"/>
    </source>
</evidence>
<dbReference type="PROSITE" id="PS50157">
    <property type="entry name" value="ZINC_FINGER_C2H2_2"/>
    <property type="match status" value="2"/>
</dbReference>